<protein>
    <submittedName>
        <fullName evidence="2">Uncharacterized protein</fullName>
    </submittedName>
</protein>
<dbReference type="EMBL" id="CAUJNA010003880">
    <property type="protein sequence ID" value="CAJ1411518.1"/>
    <property type="molecule type" value="Genomic_DNA"/>
</dbReference>
<reference evidence="2" key="1">
    <citation type="submission" date="2023-08" db="EMBL/GenBank/DDBJ databases">
        <authorList>
            <person name="Chen Y."/>
            <person name="Shah S."/>
            <person name="Dougan E. K."/>
            <person name="Thang M."/>
            <person name="Chan C."/>
        </authorList>
    </citation>
    <scope>NUCLEOTIDE SEQUENCE</scope>
</reference>
<proteinExistence type="predicted"/>
<evidence type="ECO:0000313" key="3">
    <source>
        <dbReference type="Proteomes" id="UP001178507"/>
    </source>
</evidence>
<keyword evidence="3" id="KW-1185">Reference proteome</keyword>
<dbReference type="SUPFAM" id="SSF47862">
    <property type="entry name" value="Saposin"/>
    <property type="match status" value="1"/>
</dbReference>
<comment type="caution">
    <text evidence="2">The sequence shown here is derived from an EMBL/GenBank/DDBJ whole genome shotgun (WGS) entry which is preliminary data.</text>
</comment>
<feature type="chain" id="PRO_5041267926" evidence="1">
    <location>
        <begin position="18"/>
        <end position="166"/>
    </location>
</feature>
<sequence length="166" mass="18951">MAVFGARGLALFGLVQGAMRMPEEFNVETDFDVKNKYQKAQKYIRCDLCTMAVGNTFDSVGTSFTEDDVYDHIEKICNIDDLYAKHELIEVGKTWKMVEVSDTTNRTAHAVRWQSHAMKELCDNIIRPYDDEIKDLFLKRLKKGRKEGMRAEVVGAAGSPSRGFEW</sequence>
<dbReference type="InterPro" id="IPR011001">
    <property type="entry name" value="Saposin-like"/>
</dbReference>
<evidence type="ECO:0000256" key="1">
    <source>
        <dbReference type="SAM" id="SignalP"/>
    </source>
</evidence>
<gene>
    <name evidence="2" type="ORF">EVOR1521_LOCUS32068</name>
</gene>
<accession>A0AA36NND5</accession>
<feature type="signal peptide" evidence="1">
    <location>
        <begin position="1"/>
        <end position="17"/>
    </location>
</feature>
<evidence type="ECO:0000313" key="2">
    <source>
        <dbReference type="EMBL" id="CAJ1411518.1"/>
    </source>
</evidence>
<keyword evidence="1" id="KW-0732">Signal</keyword>
<name>A0AA36NND5_9DINO</name>
<dbReference type="Proteomes" id="UP001178507">
    <property type="component" value="Unassembled WGS sequence"/>
</dbReference>
<organism evidence="2 3">
    <name type="scientific">Effrenium voratum</name>
    <dbReference type="NCBI Taxonomy" id="2562239"/>
    <lineage>
        <taxon>Eukaryota</taxon>
        <taxon>Sar</taxon>
        <taxon>Alveolata</taxon>
        <taxon>Dinophyceae</taxon>
        <taxon>Suessiales</taxon>
        <taxon>Symbiodiniaceae</taxon>
        <taxon>Effrenium</taxon>
    </lineage>
</organism>
<dbReference type="AlphaFoldDB" id="A0AA36NND5"/>